<reference evidence="2" key="2">
    <citation type="submission" date="2020-06" db="EMBL/GenBank/DDBJ databases">
        <title>Helianthus annuus Genome sequencing and assembly Release 2.</title>
        <authorList>
            <person name="Gouzy J."/>
            <person name="Langlade N."/>
            <person name="Munos S."/>
        </authorList>
    </citation>
    <scope>NUCLEOTIDE SEQUENCE</scope>
    <source>
        <tissue evidence="2">Leaves</tissue>
    </source>
</reference>
<accession>A0A9K3DVQ0</accession>
<sequence length="294" mass="32324">MRDVMSALDLIKSDDTSDVVFTDAVAAEGEDAVVRGVEHRFEGSTYVNVPNVKGFVKVVASKASTRRSTRRKGAGQPSSSETINLSDDLEVPEDVDVSVEGKKGELPLVVGKDNKAVGKKVGEGWGLKPSSKAIEGSSNVDPGEIYVADVLTHFVPPIVRDTCSSMDDDQMIAKMILGACNLSALLPEGISRFRKRMQEYEAFSKKRDAMKASMAALKKESERFSEKEKAWQMKVHELTQRHEIEANESKKQVEASSKEKEELEASLAQVTKENKCRSPDPYPGSGCRERSHLM</sequence>
<feature type="region of interest" description="Disordered" evidence="1">
    <location>
        <begin position="66"/>
        <end position="87"/>
    </location>
</feature>
<dbReference type="Proteomes" id="UP000215914">
    <property type="component" value="Unassembled WGS sequence"/>
</dbReference>
<evidence type="ECO:0000313" key="3">
    <source>
        <dbReference type="Proteomes" id="UP000215914"/>
    </source>
</evidence>
<proteinExistence type="predicted"/>
<protein>
    <submittedName>
        <fullName evidence="2">Uncharacterized protein</fullName>
    </submittedName>
</protein>
<evidence type="ECO:0000256" key="1">
    <source>
        <dbReference type="SAM" id="MobiDB-lite"/>
    </source>
</evidence>
<gene>
    <name evidence="2" type="ORF">HanXRQr2_Chr16g0776171</name>
</gene>
<comment type="caution">
    <text evidence="2">The sequence shown here is derived from an EMBL/GenBank/DDBJ whole genome shotgun (WGS) entry which is preliminary data.</text>
</comment>
<dbReference type="Gramene" id="mRNA:HanXRQr2_Chr16g0776171">
    <property type="protein sequence ID" value="mRNA:HanXRQr2_Chr16g0776171"/>
    <property type="gene ID" value="HanXRQr2_Chr16g0776171"/>
</dbReference>
<feature type="compositionally biased region" description="Basic and acidic residues" evidence="1">
    <location>
        <begin position="239"/>
        <end position="263"/>
    </location>
</feature>
<feature type="compositionally biased region" description="Polar residues" evidence="1">
    <location>
        <begin position="76"/>
        <end position="85"/>
    </location>
</feature>
<keyword evidence="3" id="KW-1185">Reference proteome</keyword>
<feature type="region of interest" description="Disordered" evidence="1">
    <location>
        <begin position="239"/>
        <end position="294"/>
    </location>
</feature>
<dbReference type="AlphaFoldDB" id="A0A9K3DVQ0"/>
<reference evidence="2" key="1">
    <citation type="journal article" date="2017" name="Nature">
        <title>The sunflower genome provides insights into oil metabolism, flowering and Asterid evolution.</title>
        <authorList>
            <person name="Badouin H."/>
            <person name="Gouzy J."/>
            <person name="Grassa C.J."/>
            <person name="Murat F."/>
            <person name="Staton S.E."/>
            <person name="Cottret L."/>
            <person name="Lelandais-Briere C."/>
            <person name="Owens G.L."/>
            <person name="Carrere S."/>
            <person name="Mayjonade B."/>
            <person name="Legrand L."/>
            <person name="Gill N."/>
            <person name="Kane N.C."/>
            <person name="Bowers J.E."/>
            <person name="Hubner S."/>
            <person name="Bellec A."/>
            <person name="Berard A."/>
            <person name="Berges H."/>
            <person name="Blanchet N."/>
            <person name="Boniface M.C."/>
            <person name="Brunel D."/>
            <person name="Catrice O."/>
            <person name="Chaidir N."/>
            <person name="Claudel C."/>
            <person name="Donnadieu C."/>
            <person name="Faraut T."/>
            <person name="Fievet G."/>
            <person name="Helmstetter N."/>
            <person name="King M."/>
            <person name="Knapp S.J."/>
            <person name="Lai Z."/>
            <person name="Le Paslier M.C."/>
            <person name="Lippi Y."/>
            <person name="Lorenzon L."/>
            <person name="Mandel J.R."/>
            <person name="Marage G."/>
            <person name="Marchand G."/>
            <person name="Marquand E."/>
            <person name="Bret-Mestries E."/>
            <person name="Morien E."/>
            <person name="Nambeesan S."/>
            <person name="Nguyen T."/>
            <person name="Pegot-Espagnet P."/>
            <person name="Pouilly N."/>
            <person name="Raftis F."/>
            <person name="Sallet E."/>
            <person name="Schiex T."/>
            <person name="Thomas J."/>
            <person name="Vandecasteele C."/>
            <person name="Vares D."/>
            <person name="Vear F."/>
            <person name="Vautrin S."/>
            <person name="Crespi M."/>
            <person name="Mangin B."/>
            <person name="Burke J.M."/>
            <person name="Salse J."/>
            <person name="Munos S."/>
            <person name="Vincourt P."/>
            <person name="Rieseberg L.H."/>
            <person name="Langlade N.B."/>
        </authorList>
    </citation>
    <scope>NUCLEOTIDE SEQUENCE</scope>
    <source>
        <tissue evidence="2">Leaves</tissue>
    </source>
</reference>
<name>A0A9K3DVQ0_HELAN</name>
<organism evidence="2 3">
    <name type="scientific">Helianthus annuus</name>
    <name type="common">Common sunflower</name>
    <dbReference type="NCBI Taxonomy" id="4232"/>
    <lineage>
        <taxon>Eukaryota</taxon>
        <taxon>Viridiplantae</taxon>
        <taxon>Streptophyta</taxon>
        <taxon>Embryophyta</taxon>
        <taxon>Tracheophyta</taxon>
        <taxon>Spermatophyta</taxon>
        <taxon>Magnoliopsida</taxon>
        <taxon>eudicotyledons</taxon>
        <taxon>Gunneridae</taxon>
        <taxon>Pentapetalae</taxon>
        <taxon>asterids</taxon>
        <taxon>campanulids</taxon>
        <taxon>Asterales</taxon>
        <taxon>Asteraceae</taxon>
        <taxon>Asteroideae</taxon>
        <taxon>Heliantheae alliance</taxon>
        <taxon>Heliantheae</taxon>
        <taxon>Helianthus</taxon>
    </lineage>
</organism>
<evidence type="ECO:0000313" key="2">
    <source>
        <dbReference type="EMBL" id="KAF5762391.1"/>
    </source>
</evidence>
<dbReference type="EMBL" id="MNCJ02000331">
    <property type="protein sequence ID" value="KAF5762391.1"/>
    <property type="molecule type" value="Genomic_DNA"/>
</dbReference>